<organism evidence="3 4">
    <name type="scientific">Pseudoduganella buxea</name>
    <dbReference type="NCBI Taxonomy" id="1949069"/>
    <lineage>
        <taxon>Bacteria</taxon>
        <taxon>Pseudomonadati</taxon>
        <taxon>Pseudomonadota</taxon>
        <taxon>Betaproteobacteria</taxon>
        <taxon>Burkholderiales</taxon>
        <taxon>Oxalobacteraceae</taxon>
        <taxon>Telluria group</taxon>
        <taxon>Pseudoduganella</taxon>
    </lineage>
</organism>
<feature type="transmembrane region" description="Helical" evidence="2">
    <location>
        <begin position="59"/>
        <end position="80"/>
    </location>
</feature>
<evidence type="ECO:0000256" key="2">
    <source>
        <dbReference type="SAM" id="Phobius"/>
    </source>
</evidence>
<accession>A0ABQ1LI58</accession>
<feature type="region of interest" description="Disordered" evidence="1">
    <location>
        <begin position="1"/>
        <end position="23"/>
    </location>
</feature>
<keyword evidence="2" id="KW-0812">Transmembrane</keyword>
<keyword evidence="2" id="KW-0472">Membrane</keyword>
<dbReference type="EMBL" id="BMKG01000042">
    <property type="protein sequence ID" value="GGC24495.1"/>
    <property type="molecule type" value="Genomic_DNA"/>
</dbReference>
<comment type="caution">
    <text evidence="3">The sequence shown here is derived from an EMBL/GenBank/DDBJ whole genome shotgun (WGS) entry which is preliminary data.</text>
</comment>
<protein>
    <submittedName>
        <fullName evidence="3">Uncharacterized protein</fullName>
    </submittedName>
</protein>
<sequence>MHPVPVPHRLRPDSCSPSHATGVPGQAPLQWQYRNFTGNFTANFNAISGKLAMRQQMKLGFGTIAVVAIVVLSMLAIAHIDGAGAFHVVAHPLH</sequence>
<evidence type="ECO:0000313" key="3">
    <source>
        <dbReference type="EMBL" id="GGC24495.1"/>
    </source>
</evidence>
<keyword evidence="4" id="KW-1185">Reference proteome</keyword>
<proteinExistence type="predicted"/>
<reference evidence="4" key="1">
    <citation type="journal article" date="2019" name="Int. J. Syst. Evol. Microbiol.">
        <title>The Global Catalogue of Microorganisms (GCM) 10K type strain sequencing project: providing services to taxonomists for standard genome sequencing and annotation.</title>
        <authorList>
            <consortium name="The Broad Institute Genomics Platform"/>
            <consortium name="The Broad Institute Genome Sequencing Center for Infectious Disease"/>
            <person name="Wu L."/>
            <person name="Ma J."/>
        </authorList>
    </citation>
    <scope>NUCLEOTIDE SEQUENCE [LARGE SCALE GENOMIC DNA]</scope>
    <source>
        <strain evidence="4">CGMCC 1.15931</strain>
    </source>
</reference>
<gene>
    <name evidence="3" type="ORF">GCM10011572_52470</name>
</gene>
<name>A0ABQ1LI58_9BURK</name>
<evidence type="ECO:0000256" key="1">
    <source>
        <dbReference type="SAM" id="MobiDB-lite"/>
    </source>
</evidence>
<keyword evidence="2" id="KW-1133">Transmembrane helix</keyword>
<dbReference type="Proteomes" id="UP000622638">
    <property type="component" value="Unassembled WGS sequence"/>
</dbReference>
<evidence type="ECO:0000313" key="4">
    <source>
        <dbReference type="Proteomes" id="UP000622638"/>
    </source>
</evidence>